<dbReference type="RefSeq" id="WP_271924208.1">
    <property type="nucleotide sequence ID" value="NZ_JAQNDO010000001.1"/>
</dbReference>
<proteinExistence type="predicted"/>
<evidence type="ECO:0000259" key="1">
    <source>
        <dbReference type="Pfam" id="PF22302"/>
    </source>
</evidence>
<accession>A0ABT5EXR0</accession>
<dbReference type="Proteomes" id="UP001221411">
    <property type="component" value="Unassembled WGS sequence"/>
</dbReference>
<keyword evidence="3" id="KW-1185">Reference proteome</keyword>
<comment type="caution">
    <text evidence="2">The sequence shown here is derived from an EMBL/GenBank/DDBJ whole genome shotgun (WGS) entry which is preliminary data.</text>
</comment>
<gene>
    <name evidence="2" type="ORF">POL67_32345</name>
</gene>
<name>A0ABT5EXR0_9BACT</name>
<organism evidence="2 3">
    <name type="scientific">Polyangium mundeleinium</name>
    <dbReference type="NCBI Taxonomy" id="2995306"/>
    <lineage>
        <taxon>Bacteria</taxon>
        <taxon>Pseudomonadati</taxon>
        <taxon>Myxococcota</taxon>
        <taxon>Polyangia</taxon>
        <taxon>Polyangiales</taxon>
        <taxon>Polyangiaceae</taxon>
        <taxon>Polyangium</taxon>
    </lineage>
</organism>
<evidence type="ECO:0000313" key="2">
    <source>
        <dbReference type="EMBL" id="MDC0746062.1"/>
    </source>
</evidence>
<dbReference type="EMBL" id="JAQNDO010000001">
    <property type="protein sequence ID" value="MDC0746062.1"/>
    <property type="molecule type" value="Genomic_DNA"/>
</dbReference>
<sequence length="108" mass="12230">MQMMAERKLTFIENGTRRRRVVRVRLGVPRRDEKGPDWLVEYEIIGPGPDHVIRRHTKGIDAIQTLVMALNVIIPAQLENLADLAGGRLLFIKSADLGFVHIPTEPKP</sequence>
<dbReference type="Pfam" id="PF22302">
    <property type="entry name" value="DUF6968"/>
    <property type="match status" value="1"/>
</dbReference>
<protein>
    <recommendedName>
        <fullName evidence="1">DUF6968 domain-containing protein</fullName>
    </recommendedName>
</protein>
<reference evidence="2 3" key="1">
    <citation type="submission" date="2022-11" db="EMBL/GenBank/DDBJ databases">
        <title>Minimal conservation of predation-associated metabolite biosynthetic gene clusters underscores biosynthetic potential of Myxococcota including descriptions for ten novel species: Archangium lansinium sp. nov., Myxococcus landrumus sp. nov., Nannocystis bai.</title>
        <authorList>
            <person name="Ahearne A."/>
            <person name="Stevens C."/>
            <person name="Dowd S."/>
        </authorList>
    </citation>
    <scope>NUCLEOTIDE SEQUENCE [LARGE SCALE GENOMIC DNA]</scope>
    <source>
        <strain evidence="2 3">RJM3</strain>
    </source>
</reference>
<feature type="domain" description="DUF6968" evidence="1">
    <location>
        <begin position="5"/>
        <end position="99"/>
    </location>
</feature>
<dbReference type="InterPro" id="IPR054241">
    <property type="entry name" value="DUF6968"/>
</dbReference>
<evidence type="ECO:0000313" key="3">
    <source>
        <dbReference type="Proteomes" id="UP001221411"/>
    </source>
</evidence>